<dbReference type="PROSITE" id="PS51257">
    <property type="entry name" value="PROKAR_LIPOPROTEIN"/>
    <property type="match status" value="1"/>
</dbReference>
<evidence type="ECO:0000313" key="1">
    <source>
        <dbReference type="EMBL" id="SVD52308.1"/>
    </source>
</evidence>
<protein>
    <submittedName>
        <fullName evidence="1">Uncharacterized protein</fullName>
    </submittedName>
</protein>
<organism evidence="1">
    <name type="scientific">marine metagenome</name>
    <dbReference type="NCBI Taxonomy" id="408172"/>
    <lineage>
        <taxon>unclassified sequences</taxon>
        <taxon>metagenomes</taxon>
        <taxon>ecological metagenomes</taxon>
    </lineage>
</organism>
<reference evidence="1" key="1">
    <citation type="submission" date="2018-05" db="EMBL/GenBank/DDBJ databases">
        <authorList>
            <person name="Lanie J.A."/>
            <person name="Ng W.-L."/>
            <person name="Kazmierczak K.M."/>
            <person name="Andrzejewski T.M."/>
            <person name="Davidsen T.M."/>
            <person name="Wayne K.J."/>
            <person name="Tettelin H."/>
            <person name="Glass J.I."/>
            <person name="Rusch D."/>
            <person name="Podicherti R."/>
            <person name="Tsui H.-C.T."/>
            <person name="Winkler M.E."/>
        </authorList>
    </citation>
    <scope>NUCLEOTIDE SEQUENCE</scope>
</reference>
<accession>A0A382W2F7</accession>
<name>A0A382W2F7_9ZZZZ</name>
<sequence length="138" mass="15705">MKKLILISLICLLFIIGCGDDPGGVMLQNQISKETLEYINKNILNTNEKLVAYYDVTLLMDNSESATLTDKRVIYHKNDRNSSILYEKIKRIDHKYTTLIGDTILIESASDDVMKIEIAPLNDGEIFLDLLKKRSPNL</sequence>
<gene>
    <name evidence="1" type="ORF">METZ01_LOCUS405162</name>
</gene>
<proteinExistence type="predicted"/>
<dbReference type="EMBL" id="UINC01156089">
    <property type="protein sequence ID" value="SVD52308.1"/>
    <property type="molecule type" value="Genomic_DNA"/>
</dbReference>
<dbReference type="AlphaFoldDB" id="A0A382W2F7"/>